<name>A0A2P2PYI0_RHIMU</name>
<sequence>MSFIKLTHTNRMQIQIEILLITCL</sequence>
<protein>
    <submittedName>
        <fullName evidence="1">Uncharacterized protein</fullName>
    </submittedName>
</protein>
<dbReference type="EMBL" id="GGEC01079304">
    <property type="protein sequence ID" value="MBX59788.1"/>
    <property type="molecule type" value="Transcribed_RNA"/>
</dbReference>
<reference evidence="1" key="1">
    <citation type="submission" date="2018-02" db="EMBL/GenBank/DDBJ databases">
        <title>Rhizophora mucronata_Transcriptome.</title>
        <authorList>
            <person name="Meera S.P."/>
            <person name="Sreeshan A."/>
            <person name="Augustine A."/>
        </authorList>
    </citation>
    <scope>NUCLEOTIDE SEQUENCE</scope>
    <source>
        <tissue evidence="1">Leaf</tissue>
    </source>
</reference>
<proteinExistence type="predicted"/>
<evidence type="ECO:0000313" key="1">
    <source>
        <dbReference type="EMBL" id="MBX59788.1"/>
    </source>
</evidence>
<accession>A0A2P2PYI0</accession>
<organism evidence="1">
    <name type="scientific">Rhizophora mucronata</name>
    <name type="common">Asiatic mangrove</name>
    <dbReference type="NCBI Taxonomy" id="61149"/>
    <lineage>
        <taxon>Eukaryota</taxon>
        <taxon>Viridiplantae</taxon>
        <taxon>Streptophyta</taxon>
        <taxon>Embryophyta</taxon>
        <taxon>Tracheophyta</taxon>
        <taxon>Spermatophyta</taxon>
        <taxon>Magnoliopsida</taxon>
        <taxon>eudicotyledons</taxon>
        <taxon>Gunneridae</taxon>
        <taxon>Pentapetalae</taxon>
        <taxon>rosids</taxon>
        <taxon>fabids</taxon>
        <taxon>Malpighiales</taxon>
        <taxon>Rhizophoraceae</taxon>
        <taxon>Rhizophora</taxon>
    </lineage>
</organism>
<dbReference type="AlphaFoldDB" id="A0A2P2PYI0"/>